<keyword evidence="1" id="KW-0175">Coiled coil</keyword>
<feature type="region of interest" description="Disordered" evidence="2">
    <location>
        <begin position="1"/>
        <end position="37"/>
    </location>
</feature>
<evidence type="ECO:0000256" key="1">
    <source>
        <dbReference type="SAM" id="Coils"/>
    </source>
</evidence>
<dbReference type="InterPro" id="IPR028260">
    <property type="entry name" value="FAM177"/>
</dbReference>
<accession>A0A7S3PRD9</accession>
<dbReference type="EMBL" id="HBIN01023291">
    <property type="protein sequence ID" value="CAE0447969.1"/>
    <property type="molecule type" value="Transcribed_RNA"/>
</dbReference>
<feature type="compositionally biased region" description="Basic and acidic residues" evidence="2">
    <location>
        <begin position="1"/>
        <end position="10"/>
    </location>
</feature>
<organism evidence="3">
    <name type="scientific">Aplanochytrium stocchinoi</name>
    <dbReference type="NCBI Taxonomy" id="215587"/>
    <lineage>
        <taxon>Eukaryota</taxon>
        <taxon>Sar</taxon>
        <taxon>Stramenopiles</taxon>
        <taxon>Bigyra</taxon>
        <taxon>Labyrinthulomycetes</taxon>
        <taxon>Thraustochytrida</taxon>
        <taxon>Thraustochytriidae</taxon>
        <taxon>Aplanochytrium</taxon>
    </lineage>
</organism>
<evidence type="ECO:0000256" key="2">
    <source>
        <dbReference type="SAM" id="MobiDB-lite"/>
    </source>
</evidence>
<sequence length="140" mass="16728">MATGRERFYEFMEETEREQEKEKVDDGYDSDDPESWGPYYWSTDENGTLQKIDASAKDKVVDNIKYYSFKASRGVNFAGEVLINFFGLDQSKYQWMIDQIEREQHEEEEARLHFEQREELKRKKNMEKEKEEIEALEGGT</sequence>
<dbReference type="PANTHER" id="PTHR31206:SF1">
    <property type="entry name" value="LP10445P"/>
    <property type="match status" value="1"/>
</dbReference>
<feature type="coiled-coil region" evidence="1">
    <location>
        <begin position="97"/>
        <end position="136"/>
    </location>
</feature>
<dbReference type="Pfam" id="PF14774">
    <property type="entry name" value="FAM177"/>
    <property type="match status" value="1"/>
</dbReference>
<protein>
    <submittedName>
        <fullName evidence="3">Uncharacterized protein</fullName>
    </submittedName>
</protein>
<evidence type="ECO:0000313" key="3">
    <source>
        <dbReference type="EMBL" id="CAE0447969.1"/>
    </source>
</evidence>
<gene>
    <name evidence="3" type="ORF">ASTO00021_LOCUS17933</name>
</gene>
<name>A0A7S3PRD9_9STRA</name>
<reference evidence="3" key="1">
    <citation type="submission" date="2021-01" db="EMBL/GenBank/DDBJ databases">
        <authorList>
            <person name="Corre E."/>
            <person name="Pelletier E."/>
            <person name="Niang G."/>
            <person name="Scheremetjew M."/>
            <person name="Finn R."/>
            <person name="Kale V."/>
            <person name="Holt S."/>
            <person name="Cochrane G."/>
            <person name="Meng A."/>
            <person name="Brown T."/>
            <person name="Cohen L."/>
        </authorList>
    </citation>
    <scope>NUCLEOTIDE SEQUENCE</scope>
    <source>
        <strain evidence="3">GSBS06</strain>
    </source>
</reference>
<dbReference type="AlphaFoldDB" id="A0A7S3PRD9"/>
<dbReference type="PANTHER" id="PTHR31206">
    <property type="entry name" value="LP10445P"/>
    <property type="match status" value="1"/>
</dbReference>
<proteinExistence type="predicted"/>